<dbReference type="FunFam" id="3.40.50.1100:FF:000012">
    <property type="entry name" value="Threonine synthase"/>
    <property type="match status" value="1"/>
</dbReference>
<dbReference type="GO" id="GO:0006567">
    <property type="term" value="P:L-threonine catabolic process"/>
    <property type="evidence" value="ECO:0007669"/>
    <property type="project" value="TreeGrafter"/>
</dbReference>
<comment type="caution">
    <text evidence="8">The sequence shown here is derived from an EMBL/GenBank/DDBJ whole genome shotgun (WGS) entry which is preliminary data.</text>
</comment>
<comment type="similarity">
    <text evidence="2">Belongs to the threonine synthase family.</text>
</comment>
<keyword evidence="9" id="KW-1185">Reference proteome</keyword>
<dbReference type="GO" id="GO:0003941">
    <property type="term" value="F:L-serine ammonia-lyase activity"/>
    <property type="evidence" value="ECO:0007669"/>
    <property type="project" value="TreeGrafter"/>
</dbReference>
<dbReference type="GO" id="GO:0006565">
    <property type="term" value="P:L-serine catabolic process"/>
    <property type="evidence" value="ECO:0007669"/>
    <property type="project" value="TreeGrafter"/>
</dbReference>
<dbReference type="SUPFAM" id="SSF53686">
    <property type="entry name" value="Tryptophan synthase beta subunit-like PLP-dependent enzymes"/>
    <property type="match status" value="1"/>
</dbReference>
<keyword evidence="3 6" id="KW-0663">Pyridoxal phosphate</keyword>
<reference evidence="8" key="1">
    <citation type="submission" date="2020-09" db="EMBL/GenBank/DDBJ databases">
        <title>Secondary metabolite and genome analysis of marine Streptomyces chumphonensis KK1-2T.</title>
        <authorList>
            <person name="Phongsopitanun W."/>
            <person name="Kanchanasin P."/>
            <person name="Pittayakhajonwut P."/>
            <person name="Suwanborirux K."/>
            <person name="Tanasupawat S."/>
        </authorList>
    </citation>
    <scope>NUCLEOTIDE SEQUENCE</scope>
    <source>
        <strain evidence="8">KK1-2</strain>
    </source>
</reference>
<dbReference type="InterPro" id="IPR050147">
    <property type="entry name" value="Ser/Thr_Dehydratase"/>
</dbReference>
<sequence>MAVNTVASTTASDSTHPGVSLGPAVALSCRECGERIPLGPHFACTACFGPLEIAYELPEGDPEALRARIEAGPDTIWRYAPLLPVPADVAAKPNLNPGFTRLVRADRLAAELGVTGELHVKDDSGNPTHSFKDRVVAIAVEAARAFGFTTLSCSSTGNLAGAVGAAAARAGLRSCVFIPHDLEQGKVVMAAVYGGDLVGIEGTYDDVNRFCSELIGDPAGEGWGFVNVNLRPYYAEGSKTLAYEICEQLGWRLPDQLVVPIASGSQLTKIDKGLRELIALGLVEDRPYKIFGAQAEGCSPVSQAFKGGHDVVRPVRPDTIAKSLAIGNPADGPYVLDIARRTGGAVEDVTDAQVVDAIKLLARTEGVFAETAGGVTVGVTRKLIENGLLDPTLTTVVLNTGDGLKTLDAVAPTTGPSAVIRPSLDAFRAAGLA</sequence>
<dbReference type="GO" id="GO:0009097">
    <property type="term" value="P:isoleucine biosynthetic process"/>
    <property type="evidence" value="ECO:0007669"/>
    <property type="project" value="TreeGrafter"/>
</dbReference>
<dbReference type="RefSeq" id="WP_191210222.1">
    <property type="nucleotide sequence ID" value="NZ_BAABKL010000050.1"/>
</dbReference>
<evidence type="ECO:0000313" key="8">
    <source>
        <dbReference type="EMBL" id="MBD3932923.1"/>
    </source>
</evidence>
<dbReference type="GO" id="GO:0009088">
    <property type="term" value="P:threonine biosynthetic process"/>
    <property type="evidence" value="ECO:0007669"/>
    <property type="project" value="UniProtKB-UniRule"/>
</dbReference>
<feature type="domain" description="Tryptophan synthase beta chain-like PALP" evidence="7">
    <location>
        <begin position="97"/>
        <end position="401"/>
    </location>
</feature>
<evidence type="ECO:0000259" key="7">
    <source>
        <dbReference type="Pfam" id="PF00291"/>
    </source>
</evidence>
<evidence type="ECO:0000256" key="4">
    <source>
        <dbReference type="ARBA" id="ARBA00023239"/>
    </source>
</evidence>
<dbReference type="AlphaFoldDB" id="A0A927IBH2"/>
<name>A0A927IBH2_9ACTN</name>
<accession>A0A927IBH2</accession>
<evidence type="ECO:0000256" key="6">
    <source>
        <dbReference type="PIRSR" id="PIRSR604450-51"/>
    </source>
</evidence>
<organism evidence="8 9">
    <name type="scientific">Streptomyces chumphonensis</name>
    <dbReference type="NCBI Taxonomy" id="1214925"/>
    <lineage>
        <taxon>Bacteria</taxon>
        <taxon>Bacillati</taxon>
        <taxon>Actinomycetota</taxon>
        <taxon>Actinomycetes</taxon>
        <taxon>Kitasatosporales</taxon>
        <taxon>Streptomycetaceae</taxon>
        <taxon>Streptomyces</taxon>
    </lineage>
</organism>
<comment type="cofactor">
    <cofactor evidence="1 6">
        <name>pyridoxal 5'-phosphate</name>
        <dbReference type="ChEBI" id="CHEBI:597326"/>
    </cofactor>
</comment>
<dbReference type="PANTHER" id="PTHR48078:SF6">
    <property type="entry name" value="L-THREONINE DEHYDRATASE CATABOLIC TDCB"/>
    <property type="match status" value="1"/>
</dbReference>
<evidence type="ECO:0000256" key="5">
    <source>
        <dbReference type="NCBIfam" id="TIGR00260"/>
    </source>
</evidence>
<evidence type="ECO:0000256" key="1">
    <source>
        <dbReference type="ARBA" id="ARBA00001933"/>
    </source>
</evidence>
<dbReference type="InterPro" id="IPR004450">
    <property type="entry name" value="Thr_synthase-like"/>
</dbReference>
<dbReference type="NCBIfam" id="TIGR00260">
    <property type="entry name" value="thrC"/>
    <property type="match status" value="1"/>
</dbReference>
<evidence type="ECO:0000256" key="3">
    <source>
        <dbReference type="ARBA" id="ARBA00022898"/>
    </source>
</evidence>
<dbReference type="Pfam" id="PF00291">
    <property type="entry name" value="PALP"/>
    <property type="match status" value="1"/>
</dbReference>
<dbReference type="Gene3D" id="3.40.50.1100">
    <property type="match status" value="2"/>
</dbReference>
<dbReference type="InterPro" id="IPR036052">
    <property type="entry name" value="TrpB-like_PALP_sf"/>
</dbReference>
<dbReference type="EC" id="4.2.3.1" evidence="5"/>
<feature type="modified residue" description="N6-(pyridoxal phosphate)lysine" evidence="6">
    <location>
        <position position="132"/>
    </location>
</feature>
<dbReference type="EMBL" id="JACXYU010000007">
    <property type="protein sequence ID" value="MBD3932923.1"/>
    <property type="molecule type" value="Genomic_DNA"/>
</dbReference>
<dbReference type="PANTHER" id="PTHR48078">
    <property type="entry name" value="THREONINE DEHYDRATASE, MITOCHONDRIAL-RELATED"/>
    <property type="match status" value="1"/>
</dbReference>
<dbReference type="GO" id="GO:0004795">
    <property type="term" value="F:threonine synthase activity"/>
    <property type="evidence" value="ECO:0007669"/>
    <property type="project" value="UniProtKB-UniRule"/>
</dbReference>
<gene>
    <name evidence="8" type="ORF">IF129_15360</name>
</gene>
<dbReference type="Proteomes" id="UP000632289">
    <property type="component" value="Unassembled WGS sequence"/>
</dbReference>
<evidence type="ECO:0000256" key="2">
    <source>
        <dbReference type="ARBA" id="ARBA00005517"/>
    </source>
</evidence>
<dbReference type="InterPro" id="IPR001926">
    <property type="entry name" value="TrpB-like_PALP"/>
</dbReference>
<keyword evidence="4 8" id="KW-0456">Lyase</keyword>
<protein>
    <recommendedName>
        <fullName evidence="5">Threonine synthase</fullName>
        <ecNumber evidence="5">4.2.3.1</ecNumber>
    </recommendedName>
</protein>
<dbReference type="CDD" id="cd01563">
    <property type="entry name" value="Thr-synth_1"/>
    <property type="match status" value="1"/>
</dbReference>
<proteinExistence type="inferred from homology"/>
<dbReference type="GO" id="GO:0004794">
    <property type="term" value="F:threonine deaminase activity"/>
    <property type="evidence" value="ECO:0007669"/>
    <property type="project" value="TreeGrafter"/>
</dbReference>
<evidence type="ECO:0000313" key="9">
    <source>
        <dbReference type="Proteomes" id="UP000632289"/>
    </source>
</evidence>